<evidence type="ECO:0000256" key="2">
    <source>
        <dbReference type="ARBA" id="ARBA00005199"/>
    </source>
</evidence>
<dbReference type="GO" id="GO:0046872">
    <property type="term" value="F:metal ion binding"/>
    <property type="evidence" value="ECO:0007669"/>
    <property type="project" value="UniProtKB-KW"/>
</dbReference>
<evidence type="ECO:0000256" key="6">
    <source>
        <dbReference type="RuleBase" id="RU361117"/>
    </source>
</evidence>
<dbReference type="GO" id="GO:0005992">
    <property type="term" value="P:trehalose biosynthetic process"/>
    <property type="evidence" value="ECO:0007669"/>
    <property type="project" value="UniProtKB-UniPathway"/>
</dbReference>
<dbReference type="Gene3D" id="3.40.50.1000">
    <property type="entry name" value="HAD superfamily/HAD-like"/>
    <property type="match status" value="1"/>
</dbReference>
<keyword evidence="6" id="KW-0479">Metal-binding</keyword>
<dbReference type="UniPathway" id="UPA00299"/>
<dbReference type="EMBL" id="BNJK01000001">
    <property type="protein sequence ID" value="GHO95611.1"/>
    <property type="molecule type" value="Genomic_DNA"/>
</dbReference>
<name>A0A8J3ISW0_9CHLR</name>
<dbReference type="Gene3D" id="3.30.70.1020">
    <property type="entry name" value="Trehalose-6-phosphate phosphatase related protein, domain 2"/>
    <property type="match status" value="1"/>
</dbReference>
<dbReference type="InterPro" id="IPR023214">
    <property type="entry name" value="HAD_sf"/>
</dbReference>
<comment type="similarity">
    <text evidence="3 6">Belongs to the trehalose phosphatase family.</text>
</comment>
<evidence type="ECO:0000256" key="3">
    <source>
        <dbReference type="ARBA" id="ARBA00008770"/>
    </source>
</evidence>
<evidence type="ECO:0000256" key="1">
    <source>
        <dbReference type="ARBA" id="ARBA00000500"/>
    </source>
</evidence>
<dbReference type="InterPro" id="IPR006379">
    <property type="entry name" value="HAD-SF_hydro_IIB"/>
</dbReference>
<dbReference type="NCBIfam" id="TIGR00685">
    <property type="entry name" value="T6PP"/>
    <property type="match status" value="1"/>
</dbReference>
<evidence type="ECO:0000313" key="8">
    <source>
        <dbReference type="Proteomes" id="UP000597444"/>
    </source>
</evidence>
<dbReference type="InterPro" id="IPR044651">
    <property type="entry name" value="OTSB-like"/>
</dbReference>
<reference evidence="7" key="1">
    <citation type="submission" date="2020-10" db="EMBL/GenBank/DDBJ databases">
        <title>Taxonomic study of unclassified bacteria belonging to the class Ktedonobacteria.</title>
        <authorList>
            <person name="Yabe S."/>
            <person name="Wang C.M."/>
            <person name="Zheng Y."/>
            <person name="Sakai Y."/>
            <person name="Cavaletti L."/>
            <person name="Monciardini P."/>
            <person name="Donadio S."/>
        </authorList>
    </citation>
    <scope>NUCLEOTIDE SEQUENCE</scope>
    <source>
        <strain evidence="7">ID150040</strain>
    </source>
</reference>
<gene>
    <name evidence="7" type="ORF">KSF_056590</name>
</gene>
<dbReference type="NCBIfam" id="TIGR01484">
    <property type="entry name" value="HAD-SF-IIB"/>
    <property type="match status" value="1"/>
</dbReference>
<keyword evidence="6" id="KW-0460">Magnesium</keyword>
<dbReference type="EC" id="3.1.3.12" evidence="6"/>
<keyword evidence="4 6" id="KW-0378">Hydrolase</keyword>
<sequence length="269" mass="29522">MHTLEAQVQSLCKRSPLGLLFDIDGVLSPIAPTPAEAYLHPAVRPLLEEARKWAHIAIVTGRAIESGAAMVNVEGLTYIGAHGLEWSDGLPTQHTVQVVSEALPFVEPGNRLMERAESALADQPGILFERKRIGGAIHYRLSPDPEQARERILSALKDLVEESGLRLSEGKRMFEIRPALAINKGKALTWFVERFAVQGALFAGDDRTDIDAMLALKPLRTQGIETLAVAVQHHDTLPELLEQADIVVQEVDGMAELLRTIVELLSRQA</sequence>
<evidence type="ECO:0000256" key="5">
    <source>
        <dbReference type="ARBA" id="ARBA00024179"/>
    </source>
</evidence>
<proteinExistence type="inferred from homology"/>
<comment type="cofactor">
    <cofactor evidence="6">
        <name>Mg(2+)</name>
        <dbReference type="ChEBI" id="CHEBI:18420"/>
    </cofactor>
</comment>
<comment type="function">
    <text evidence="5 6">Removes the phosphate from trehalose 6-phosphate to produce free trehalose.</text>
</comment>
<evidence type="ECO:0000313" key="7">
    <source>
        <dbReference type="EMBL" id="GHO95611.1"/>
    </source>
</evidence>
<dbReference type="InterPro" id="IPR036412">
    <property type="entry name" value="HAD-like_sf"/>
</dbReference>
<dbReference type="SUPFAM" id="SSF56784">
    <property type="entry name" value="HAD-like"/>
    <property type="match status" value="1"/>
</dbReference>
<comment type="pathway">
    <text evidence="2 6">Glycan biosynthesis; trehalose biosynthesis.</text>
</comment>
<accession>A0A8J3ISW0</accession>
<protein>
    <recommendedName>
        <fullName evidence="6">Trehalose 6-phosphate phosphatase</fullName>
        <ecNumber evidence="6">3.1.3.12</ecNumber>
    </recommendedName>
</protein>
<dbReference type="Proteomes" id="UP000597444">
    <property type="component" value="Unassembled WGS sequence"/>
</dbReference>
<comment type="caution">
    <text evidence="7">The sequence shown here is derived from an EMBL/GenBank/DDBJ whole genome shotgun (WGS) entry which is preliminary data.</text>
</comment>
<dbReference type="PANTHER" id="PTHR43768">
    <property type="entry name" value="TREHALOSE 6-PHOSPHATE PHOSPHATASE"/>
    <property type="match status" value="1"/>
</dbReference>
<dbReference type="GO" id="GO:0004805">
    <property type="term" value="F:trehalose-phosphatase activity"/>
    <property type="evidence" value="ECO:0007669"/>
    <property type="project" value="UniProtKB-EC"/>
</dbReference>
<comment type="catalytic activity">
    <reaction evidence="1 6">
        <text>alpha,alpha-trehalose 6-phosphate + H2O = alpha,alpha-trehalose + phosphate</text>
        <dbReference type="Rhea" id="RHEA:23420"/>
        <dbReference type="ChEBI" id="CHEBI:15377"/>
        <dbReference type="ChEBI" id="CHEBI:16551"/>
        <dbReference type="ChEBI" id="CHEBI:43474"/>
        <dbReference type="ChEBI" id="CHEBI:58429"/>
        <dbReference type="EC" id="3.1.3.12"/>
    </reaction>
</comment>
<keyword evidence="8" id="KW-1185">Reference proteome</keyword>
<dbReference type="AlphaFoldDB" id="A0A8J3ISW0"/>
<dbReference type="RefSeq" id="WP_220206281.1">
    <property type="nucleotide sequence ID" value="NZ_BNJK01000001.1"/>
</dbReference>
<organism evidence="7 8">
    <name type="scientific">Reticulibacter mediterranei</name>
    <dbReference type="NCBI Taxonomy" id="2778369"/>
    <lineage>
        <taxon>Bacteria</taxon>
        <taxon>Bacillati</taxon>
        <taxon>Chloroflexota</taxon>
        <taxon>Ktedonobacteria</taxon>
        <taxon>Ktedonobacterales</taxon>
        <taxon>Reticulibacteraceae</taxon>
        <taxon>Reticulibacter</taxon>
    </lineage>
</organism>
<dbReference type="PANTHER" id="PTHR43768:SF3">
    <property type="entry name" value="TREHALOSE 6-PHOSPHATE PHOSPHATASE"/>
    <property type="match status" value="1"/>
</dbReference>
<dbReference type="InterPro" id="IPR003337">
    <property type="entry name" value="Trehalose_PPase"/>
</dbReference>
<evidence type="ECO:0000256" key="4">
    <source>
        <dbReference type="ARBA" id="ARBA00022801"/>
    </source>
</evidence>
<dbReference type="Pfam" id="PF02358">
    <property type="entry name" value="Trehalose_PPase"/>
    <property type="match status" value="1"/>
</dbReference>